<dbReference type="RefSeq" id="WP_063697781.1">
    <property type="nucleotide sequence ID" value="NZ_LUUB01000034.1"/>
</dbReference>
<evidence type="ECO:0000256" key="1">
    <source>
        <dbReference type="SAM" id="MobiDB-lite"/>
    </source>
</evidence>
<comment type="caution">
    <text evidence="2">The sequence shown here is derived from an EMBL/GenBank/DDBJ whole genome shotgun (WGS) entry which is preliminary data.</text>
</comment>
<dbReference type="STRING" id="1505087.AYJ54_43440"/>
<dbReference type="EMBL" id="LUUB01000034">
    <property type="protein sequence ID" value="OAF13586.1"/>
    <property type="molecule type" value="Genomic_DNA"/>
</dbReference>
<reference evidence="2 3" key="1">
    <citation type="submission" date="2016-03" db="EMBL/GenBank/DDBJ databases">
        <title>Draft Genome Sequence of the Strain BR 10245 (Bradyrhizobium sp.) isolated from nodules of Centrolobium paraense.</title>
        <authorList>
            <person name="Simoes-Araujo J.L.Sr."/>
            <person name="Barauna A.C."/>
            <person name="Silva K."/>
            <person name="Zilli J.E."/>
        </authorList>
    </citation>
    <scope>NUCLEOTIDE SEQUENCE [LARGE SCALE GENOMIC DNA]</scope>
    <source>
        <strain evidence="2 3">BR 10245</strain>
    </source>
</reference>
<proteinExistence type="predicted"/>
<dbReference type="Proteomes" id="UP000076959">
    <property type="component" value="Unassembled WGS sequence"/>
</dbReference>
<protein>
    <submittedName>
        <fullName evidence="2">Uncharacterized protein</fullName>
    </submittedName>
</protein>
<gene>
    <name evidence="2" type="ORF">AYJ54_43440</name>
</gene>
<keyword evidence="3" id="KW-1185">Reference proteome</keyword>
<feature type="region of interest" description="Disordered" evidence="1">
    <location>
        <begin position="58"/>
        <end position="79"/>
    </location>
</feature>
<name>A0A176Z2Q8_9BRAD</name>
<dbReference type="AlphaFoldDB" id="A0A176Z2Q8"/>
<evidence type="ECO:0000313" key="3">
    <source>
        <dbReference type="Proteomes" id="UP000076959"/>
    </source>
</evidence>
<organism evidence="2 3">
    <name type="scientific">Bradyrhizobium centrolobii</name>
    <dbReference type="NCBI Taxonomy" id="1505087"/>
    <lineage>
        <taxon>Bacteria</taxon>
        <taxon>Pseudomonadati</taxon>
        <taxon>Pseudomonadota</taxon>
        <taxon>Alphaproteobacteria</taxon>
        <taxon>Hyphomicrobiales</taxon>
        <taxon>Nitrobacteraceae</taxon>
        <taxon>Bradyrhizobium</taxon>
    </lineage>
</organism>
<evidence type="ECO:0000313" key="2">
    <source>
        <dbReference type="EMBL" id="OAF13586.1"/>
    </source>
</evidence>
<accession>A0A176Z2Q8</accession>
<sequence>MHRTTPAFRAEICILKAEKESLIDSEMRKSRLGHKLHTVVGIPSDLIRNVRLMESDIARENERDGNSRPSDSDYLLSDNIPRPRRETLKVAPSALEERFCLIRREHEVEGI</sequence>